<organism evidence="1 2">
    <name type="scientific">Microcoleus anatoxicus PTRS2</name>
    <dbReference type="NCBI Taxonomy" id="2705321"/>
    <lineage>
        <taxon>Bacteria</taxon>
        <taxon>Bacillati</taxon>
        <taxon>Cyanobacteriota</taxon>
        <taxon>Cyanophyceae</taxon>
        <taxon>Oscillatoriophycideae</taxon>
        <taxon>Oscillatoriales</taxon>
        <taxon>Microcoleaceae</taxon>
        <taxon>Microcoleus</taxon>
        <taxon>Microcoleus anatoxicus</taxon>
    </lineage>
</organism>
<comment type="caution">
    <text evidence="1">The sequence shown here is derived from an EMBL/GenBank/DDBJ whole genome shotgun (WGS) entry which is preliminary data.</text>
</comment>
<keyword evidence="2" id="KW-1185">Reference proteome</keyword>
<reference evidence="1 2" key="1">
    <citation type="journal article" date="2020" name="Harmful Algae">
        <title>Molecular and morphological characterization of a novel dihydroanatoxin-a producing Microcoleus species (cyanobacteria) from the Russian River, California, USA.</title>
        <authorList>
            <person name="Conklin K.Y."/>
            <person name="Stancheva R."/>
            <person name="Otten T.G."/>
            <person name="Fadness R."/>
            <person name="Boyer G.L."/>
            <person name="Read B."/>
            <person name="Zhang X."/>
            <person name="Sheath R.G."/>
        </authorList>
    </citation>
    <scope>NUCLEOTIDE SEQUENCE [LARGE SCALE GENOMIC DNA]</scope>
    <source>
        <strain evidence="1 2">PTRS2</strain>
    </source>
</reference>
<protein>
    <submittedName>
        <fullName evidence="1">DUF2993 domain-containing protein</fullName>
    </submittedName>
</protein>
<evidence type="ECO:0000313" key="2">
    <source>
        <dbReference type="Proteomes" id="UP001384579"/>
    </source>
</evidence>
<evidence type="ECO:0000313" key="1">
    <source>
        <dbReference type="EMBL" id="MEK0184106.1"/>
    </source>
</evidence>
<proteinExistence type="predicted"/>
<gene>
    <name evidence="1" type="ORF">WMG39_04495</name>
</gene>
<accession>A0ABU8YIC9</accession>
<name>A0ABU8YIC9_9CYAN</name>
<sequence>MKVHILKSFMTVDRNSWEFDNGSGPTGELGSANLGHLQGSGIPSRSQGSRIASAVLSPAVQLWLRSQVQQVSELSVKIEGSDRQLFSGAIPKVTATARGAVYQGLHLTSVALEGAGIRVNLGQVIKGQPLRLVESFPVFGVLRLIQADLNASLKAPLLADALSDFLLPILPLGDREQPLRLQNSQIVINAGLLTLSAVILRQEGTQIPFVLRTGLRMVSGHELMLENPAIEFSKSSTNHILESFKIDFGPEVEIEELVLNTGEIVCRGGIRVLP</sequence>
<dbReference type="Proteomes" id="UP001384579">
    <property type="component" value="Unassembled WGS sequence"/>
</dbReference>
<dbReference type="InterPro" id="IPR021373">
    <property type="entry name" value="DUF2993"/>
</dbReference>
<dbReference type="Pfam" id="PF11209">
    <property type="entry name" value="LmeA"/>
    <property type="match status" value="1"/>
</dbReference>
<dbReference type="RefSeq" id="WP_340517547.1">
    <property type="nucleotide sequence ID" value="NZ_JBBLXS010000033.1"/>
</dbReference>
<dbReference type="EMBL" id="JBBLXS010000033">
    <property type="protein sequence ID" value="MEK0184106.1"/>
    <property type="molecule type" value="Genomic_DNA"/>
</dbReference>